<keyword evidence="7 9" id="KW-0239">DNA-directed DNA polymerase</keyword>
<dbReference type="SUPFAM" id="SSF55979">
    <property type="entry name" value="DNA clamp"/>
    <property type="match status" value="3"/>
</dbReference>
<dbReference type="PANTHER" id="PTHR30478:SF0">
    <property type="entry name" value="BETA SLIDING CLAMP"/>
    <property type="match status" value="1"/>
</dbReference>
<dbReference type="InterPro" id="IPR022637">
    <property type="entry name" value="DNA_polIII_beta_cen"/>
</dbReference>
<dbReference type="InterPro" id="IPR022635">
    <property type="entry name" value="DNA_polIII_beta_C"/>
</dbReference>
<keyword evidence="6 9" id="KW-0235">DNA replication</keyword>
<dbReference type="RefSeq" id="WP_062422194.1">
    <property type="nucleotide sequence ID" value="NZ_BBYA01000010.1"/>
</dbReference>
<evidence type="ECO:0000259" key="11">
    <source>
        <dbReference type="Pfam" id="PF02767"/>
    </source>
</evidence>
<reference evidence="13 14" key="1">
    <citation type="submission" date="2015-07" db="EMBL/GenBank/DDBJ databases">
        <title>Genome sequence of Leptolinea tardivitalis DSM 16556.</title>
        <authorList>
            <person name="Hemp J."/>
            <person name="Ward L.M."/>
            <person name="Pace L.A."/>
            <person name="Fischer W.W."/>
        </authorList>
    </citation>
    <scope>NUCLEOTIDE SEQUENCE [LARGE SCALE GENOMIC DNA]</scope>
    <source>
        <strain evidence="13 14">YMTK-2</strain>
    </source>
</reference>
<evidence type="ECO:0000256" key="5">
    <source>
        <dbReference type="ARBA" id="ARBA00022695"/>
    </source>
</evidence>
<dbReference type="Proteomes" id="UP000050430">
    <property type="component" value="Unassembled WGS sequence"/>
</dbReference>
<dbReference type="InterPro" id="IPR046938">
    <property type="entry name" value="DNA_clamp_sf"/>
</dbReference>
<dbReference type="EMBL" id="LGCK01000014">
    <property type="protein sequence ID" value="KPL70319.1"/>
    <property type="molecule type" value="Genomic_DNA"/>
</dbReference>
<evidence type="ECO:0000313" key="14">
    <source>
        <dbReference type="Proteomes" id="UP000050430"/>
    </source>
</evidence>
<evidence type="ECO:0000259" key="10">
    <source>
        <dbReference type="Pfam" id="PF00712"/>
    </source>
</evidence>
<dbReference type="Gene3D" id="3.70.10.10">
    <property type="match status" value="1"/>
</dbReference>
<dbReference type="GO" id="GO:0003677">
    <property type="term" value="F:DNA binding"/>
    <property type="evidence" value="ECO:0007669"/>
    <property type="project" value="UniProtKB-UniRule"/>
</dbReference>
<keyword evidence="3 9" id="KW-0963">Cytoplasm</keyword>
<evidence type="ECO:0000256" key="1">
    <source>
        <dbReference type="ARBA" id="ARBA00004496"/>
    </source>
</evidence>
<evidence type="ECO:0000256" key="6">
    <source>
        <dbReference type="ARBA" id="ARBA00022705"/>
    </source>
</evidence>
<feature type="domain" description="DNA polymerase III beta sliding clamp N-terminal" evidence="10">
    <location>
        <begin position="4"/>
        <end position="121"/>
    </location>
</feature>
<dbReference type="NCBIfam" id="TIGR00663">
    <property type="entry name" value="dnan"/>
    <property type="match status" value="1"/>
</dbReference>
<evidence type="ECO:0000256" key="8">
    <source>
        <dbReference type="ARBA" id="ARBA00023125"/>
    </source>
</evidence>
<dbReference type="PANTHER" id="PTHR30478">
    <property type="entry name" value="DNA POLYMERASE III SUBUNIT BETA"/>
    <property type="match status" value="1"/>
</dbReference>
<evidence type="ECO:0000256" key="3">
    <source>
        <dbReference type="ARBA" id="ARBA00022490"/>
    </source>
</evidence>
<dbReference type="OrthoDB" id="8421503at2"/>
<accession>A0A0P6XGU7</accession>
<organism evidence="13 14">
    <name type="scientific">Leptolinea tardivitalis</name>
    <dbReference type="NCBI Taxonomy" id="229920"/>
    <lineage>
        <taxon>Bacteria</taxon>
        <taxon>Bacillati</taxon>
        <taxon>Chloroflexota</taxon>
        <taxon>Anaerolineae</taxon>
        <taxon>Anaerolineales</taxon>
        <taxon>Anaerolineaceae</taxon>
        <taxon>Leptolinea</taxon>
    </lineage>
</organism>
<dbReference type="SMART" id="SM00480">
    <property type="entry name" value="POL3Bc"/>
    <property type="match status" value="1"/>
</dbReference>
<dbReference type="Pfam" id="PF00712">
    <property type="entry name" value="DNA_pol3_beta"/>
    <property type="match status" value="1"/>
</dbReference>
<dbReference type="Pfam" id="PF02767">
    <property type="entry name" value="DNA_pol3_beta_2"/>
    <property type="match status" value="1"/>
</dbReference>
<gene>
    <name evidence="13" type="ORF">ADM99_14265</name>
</gene>
<evidence type="ECO:0000256" key="4">
    <source>
        <dbReference type="ARBA" id="ARBA00022679"/>
    </source>
</evidence>
<name>A0A0P6XGU7_9CHLR</name>
<evidence type="ECO:0000256" key="2">
    <source>
        <dbReference type="ARBA" id="ARBA00010752"/>
    </source>
</evidence>
<dbReference type="CDD" id="cd00140">
    <property type="entry name" value="beta_clamp"/>
    <property type="match status" value="1"/>
</dbReference>
<feature type="domain" description="DNA polymerase III beta sliding clamp central" evidence="11">
    <location>
        <begin position="131"/>
        <end position="247"/>
    </location>
</feature>
<proteinExistence type="inferred from homology"/>
<dbReference type="Gene3D" id="3.10.150.10">
    <property type="entry name" value="DNA Polymerase III, subunit A, domain 2"/>
    <property type="match status" value="1"/>
</dbReference>
<dbReference type="STRING" id="229920.ADM99_14265"/>
<dbReference type="PIRSF" id="PIRSF000804">
    <property type="entry name" value="DNA_pol_III_b"/>
    <property type="match status" value="1"/>
</dbReference>
<keyword evidence="14" id="KW-1185">Reference proteome</keyword>
<feature type="domain" description="DNA polymerase III beta sliding clamp C-terminal" evidence="12">
    <location>
        <begin position="250"/>
        <end position="373"/>
    </location>
</feature>
<comment type="function">
    <text evidence="9">Confers DNA tethering and processivity to DNA polymerases and other proteins. Acts as a clamp, forming a ring around DNA (a reaction catalyzed by the clamp-loading complex) which diffuses in an ATP-independent manner freely and bidirectionally along dsDNA. Initially characterized for its ability to contact the catalytic subunit of DNA polymerase III (Pol III), a complex, multichain enzyme responsible for most of the replicative synthesis in bacteria; Pol III exhibits 3'-5' exonuclease proofreading activity. The beta chain is required for initiation of replication as well as for processivity of DNA replication.</text>
</comment>
<dbReference type="GO" id="GO:0005737">
    <property type="term" value="C:cytoplasm"/>
    <property type="evidence" value="ECO:0007669"/>
    <property type="project" value="UniProtKB-SubCell"/>
</dbReference>
<keyword evidence="5 9" id="KW-0548">Nucleotidyltransferase</keyword>
<comment type="subcellular location">
    <subcellularLocation>
        <location evidence="1 9">Cytoplasm</location>
    </subcellularLocation>
</comment>
<comment type="similarity">
    <text evidence="2 9">Belongs to the beta sliding clamp family.</text>
</comment>
<dbReference type="GO" id="GO:0003887">
    <property type="term" value="F:DNA-directed DNA polymerase activity"/>
    <property type="evidence" value="ECO:0007669"/>
    <property type="project" value="UniProtKB-UniRule"/>
</dbReference>
<evidence type="ECO:0000256" key="9">
    <source>
        <dbReference type="PIRNR" id="PIRNR000804"/>
    </source>
</evidence>
<dbReference type="Pfam" id="PF02768">
    <property type="entry name" value="DNA_pol3_beta_3"/>
    <property type="match status" value="1"/>
</dbReference>
<protein>
    <recommendedName>
        <fullName evidence="9">Beta sliding clamp</fullName>
    </recommendedName>
</protein>
<evidence type="ECO:0000259" key="12">
    <source>
        <dbReference type="Pfam" id="PF02768"/>
    </source>
</evidence>
<comment type="subunit">
    <text evidence="9">Forms a ring-shaped head-to-tail homodimer around DNA.</text>
</comment>
<dbReference type="AlphaFoldDB" id="A0A0P6XGU7"/>
<keyword evidence="8" id="KW-0238">DNA-binding</keyword>
<dbReference type="InterPro" id="IPR001001">
    <property type="entry name" value="DNA_polIII_beta"/>
</dbReference>
<dbReference type="GO" id="GO:0008408">
    <property type="term" value="F:3'-5' exonuclease activity"/>
    <property type="evidence" value="ECO:0007669"/>
    <property type="project" value="InterPro"/>
</dbReference>
<comment type="caution">
    <text evidence="13">The sequence shown here is derived from an EMBL/GenBank/DDBJ whole genome shotgun (WGS) entry which is preliminary data.</text>
</comment>
<evidence type="ECO:0000256" key="7">
    <source>
        <dbReference type="ARBA" id="ARBA00022932"/>
    </source>
</evidence>
<dbReference type="GO" id="GO:0009360">
    <property type="term" value="C:DNA polymerase III complex"/>
    <property type="evidence" value="ECO:0007669"/>
    <property type="project" value="InterPro"/>
</dbReference>
<evidence type="ECO:0000313" key="13">
    <source>
        <dbReference type="EMBL" id="KPL70319.1"/>
    </source>
</evidence>
<keyword evidence="4 9" id="KW-0808">Transferase</keyword>
<dbReference type="GO" id="GO:0006271">
    <property type="term" value="P:DNA strand elongation involved in DNA replication"/>
    <property type="evidence" value="ECO:0007669"/>
    <property type="project" value="TreeGrafter"/>
</dbReference>
<sequence>MTCKVTVQKNTFAESLAIVGRAVGSHTHLPILSNVLLSKDEGQLRLSATDLTLGVTVWLDAHMDGELGLTLPAKTLADVVNSLVEPEVVFSVNGKPEAALKCGAYKGVVKGIEASEFPTIPEFDVSSGISLDANILKEMILNVAFAASVDDSRPVLTGVLINMEGKSLSMVGTDGFRLAICKVDLPVTFAKRQMIVPASTLKEVVRIIGATKASKITLFLPLTGSQVVFRCENVQIVSQLIDGKYPDYQAILPKGYKTRTVIATADLLKACKQASIIAREGSNVVRFHLQPGSDQTGKVKLLAESDETGVSEIELDATVEGQELEIAFNVKFMQDGLEAITAKNVVIEANAHNTPAVIRSTGEEENLYVLMPMHIDGK</sequence>
<dbReference type="InterPro" id="IPR022634">
    <property type="entry name" value="DNA_polIII_beta_N"/>
</dbReference>